<dbReference type="Gene3D" id="2.40.420.20">
    <property type="match status" value="1"/>
</dbReference>
<evidence type="ECO:0000313" key="5">
    <source>
        <dbReference type="Proteomes" id="UP001569428"/>
    </source>
</evidence>
<dbReference type="InterPro" id="IPR058647">
    <property type="entry name" value="BSH_CzcB-like"/>
</dbReference>
<dbReference type="PROSITE" id="PS51257">
    <property type="entry name" value="PROKAR_LIPOPROTEIN"/>
    <property type="match status" value="1"/>
</dbReference>
<evidence type="ECO:0000259" key="3">
    <source>
        <dbReference type="Pfam" id="PF25973"/>
    </source>
</evidence>
<reference evidence="4 5" key="1">
    <citation type="submission" date="2024-08" db="EMBL/GenBank/DDBJ databases">
        <authorList>
            <person name="Ishaq N."/>
        </authorList>
    </citation>
    <scope>NUCLEOTIDE SEQUENCE [LARGE SCALE GENOMIC DNA]</scope>
    <source>
        <strain evidence="4 5">DSM 18651</strain>
    </source>
</reference>
<dbReference type="RefSeq" id="WP_371840292.1">
    <property type="nucleotide sequence ID" value="NZ_JBGMEK010000047.1"/>
</dbReference>
<dbReference type="PANTHER" id="PTHR30469">
    <property type="entry name" value="MULTIDRUG RESISTANCE PROTEIN MDTA"/>
    <property type="match status" value="1"/>
</dbReference>
<keyword evidence="5" id="KW-1185">Reference proteome</keyword>
<name>A0ABV4P3N8_9GAMM</name>
<comment type="similarity">
    <text evidence="1">Belongs to the membrane fusion protein (MFP) (TC 8.A.1) family.</text>
</comment>
<evidence type="ECO:0000313" key="4">
    <source>
        <dbReference type="EMBL" id="MFA0812597.1"/>
    </source>
</evidence>
<dbReference type="InterPro" id="IPR058792">
    <property type="entry name" value="Beta-barrel_RND_2"/>
</dbReference>
<sequence length="368" mass="40267">MRLLPGLLLSITLMVACHTEPPTKHPTPVRVIVAHTEQGTSGYPYSAVVHPYDQVNVEFRTEGYIEEIPTREVLGQVRRLQAGDYITKGEVLAKVNDEQYLDKVVEAAADVSKAEAVRRKADLDYKRASALFATASITAPDYDTAREEYEVAQASVVGSKASLDRARENLNDTVLRSPLTGIILQRKITIGSLVRTENIGFVVADTSRVKVVFTVPDVVLVYTELGKVITMRTESQPDKVFTGKITEVAPMAESRTRVFAITVTVPNPNALLKPGMVMSLILDKIRPPPNRVVIPLSCLVKHPSGREGFAVFVLELDQEVLRARLRRVVPGPVLGNSIVILQGLTMGERVVSNGAALLQDGQAVRVMP</sequence>
<dbReference type="Proteomes" id="UP001569428">
    <property type="component" value="Unassembled WGS sequence"/>
</dbReference>
<dbReference type="SUPFAM" id="SSF111369">
    <property type="entry name" value="HlyD-like secretion proteins"/>
    <property type="match status" value="1"/>
</dbReference>
<dbReference type="PANTHER" id="PTHR30469:SF20">
    <property type="entry name" value="EFFLUX RND TRANSPORTER PERIPLASMIC ADAPTOR SUBUNIT"/>
    <property type="match status" value="1"/>
</dbReference>
<dbReference type="NCBIfam" id="TIGR01730">
    <property type="entry name" value="RND_mfp"/>
    <property type="match status" value="1"/>
</dbReference>
<evidence type="ECO:0000259" key="2">
    <source>
        <dbReference type="Pfam" id="PF25954"/>
    </source>
</evidence>
<protein>
    <submittedName>
        <fullName evidence="4">Efflux RND transporter periplasmic adaptor subunit</fullName>
    </submittedName>
</protein>
<accession>A0ABV4P3N8</accession>
<dbReference type="Gene3D" id="1.10.287.470">
    <property type="entry name" value="Helix hairpin bin"/>
    <property type="match status" value="1"/>
</dbReference>
<organism evidence="4 5">
    <name type="scientific">Microbulbifer epialgicus</name>
    <dbReference type="NCBI Taxonomy" id="393907"/>
    <lineage>
        <taxon>Bacteria</taxon>
        <taxon>Pseudomonadati</taxon>
        <taxon>Pseudomonadota</taxon>
        <taxon>Gammaproteobacteria</taxon>
        <taxon>Cellvibrionales</taxon>
        <taxon>Microbulbiferaceae</taxon>
        <taxon>Microbulbifer</taxon>
    </lineage>
</organism>
<dbReference type="Pfam" id="PF25954">
    <property type="entry name" value="Beta-barrel_RND_2"/>
    <property type="match status" value="1"/>
</dbReference>
<dbReference type="Gene3D" id="2.40.30.170">
    <property type="match status" value="1"/>
</dbReference>
<comment type="caution">
    <text evidence="4">The sequence shown here is derived from an EMBL/GenBank/DDBJ whole genome shotgun (WGS) entry which is preliminary data.</text>
</comment>
<gene>
    <name evidence="4" type="ORF">ACCI49_16915</name>
</gene>
<dbReference type="InterPro" id="IPR006143">
    <property type="entry name" value="RND_pump_MFP"/>
</dbReference>
<dbReference type="EMBL" id="JBGMEK010000047">
    <property type="protein sequence ID" value="MFA0812597.1"/>
    <property type="molecule type" value="Genomic_DNA"/>
</dbReference>
<evidence type="ECO:0000256" key="1">
    <source>
        <dbReference type="ARBA" id="ARBA00009477"/>
    </source>
</evidence>
<feature type="domain" description="CzcB-like barrel-sandwich hybrid" evidence="3">
    <location>
        <begin position="81"/>
        <end position="205"/>
    </location>
</feature>
<proteinExistence type="inferred from homology"/>
<dbReference type="Gene3D" id="2.40.50.100">
    <property type="match status" value="1"/>
</dbReference>
<feature type="domain" description="CusB-like beta-barrel" evidence="2">
    <location>
        <begin position="211"/>
        <end position="282"/>
    </location>
</feature>
<dbReference type="Pfam" id="PF25973">
    <property type="entry name" value="BSH_CzcB"/>
    <property type="match status" value="1"/>
</dbReference>